<dbReference type="InterPro" id="IPR051274">
    <property type="entry name" value="3-5_Exoribonuclease"/>
</dbReference>
<dbReference type="CDD" id="cd06133">
    <property type="entry name" value="ERI-1_3'hExo_like"/>
    <property type="match status" value="1"/>
</dbReference>
<evidence type="ECO:0000256" key="4">
    <source>
        <dbReference type="SAM" id="MobiDB-lite"/>
    </source>
</evidence>
<dbReference type="SUPFAM" id="SSF53098">
    <property type="entry name" value="Ribonuclease H-like"/>
    <property type="match status" value="1"/>
</dbReference>
<evidence type="ECO:0000256" key="1">
    <source>
        <dbReference type="ARBA" id="ARBA00022722"/>
    </source>
</evidence>
<organism evidence="6">
    <name type="scientific">Oikopleura dioica</name>
    <name type="common">Tunicate</name>
    <dbReference type="NCBI Taxonomy" id="34765"/>
    <lineage>
        <taxon>Eukaryota</taxon>
        <taxon>Metazoa</taxon>
        <taxon>Chordata</taxon>
        <taxon>Tunicata</taxon>
        <taxon>Appendicularia</taxon>
        <taxon>Copelata</taxon>
        <taxon>Oikopleuridae</taxon>
        <taxon>Oikopleura</taxon>
    </lineage>
</organism>
<dbReference type="PANTHER" id="PTHR23044:SF61">
    <property type="entry name" value="3'-5' EXORIBONUCLEASE 1-RELATED"/>
    <property type="match status" value="1"/>
</dbReference>
<protein>
    <recommendedName>
        <fullName evidence="5">Exonuclease domain-containing protein</fullName>
    </recommendedName>
</protein>
<dbReference type="PANTHER" id="PTHR23044">
    <property type="entry name" value="3'-5' EXONUCLEASE ERI1-RELATED"/>
    <property type="match status" value="1"/>
</dbReference>
<dbReference type="Proteomes" id="UP000011014">
    <property type="component" value="Unassembled WGS sequence"/>
</dbReference>
<keyword evidence="3" id="KW-0269">Exonuclease</keyword>
<keyword evidence="2" id="KW-0378">Hydrolase</keyword>
<feature type="region of interest" description="Disordered" evidence="4">
    <location>
        <begin position="349"/>
        <end position="400"/>
    </location>
</feature>
<dbReference type="Pfam" id="PF00929">
    <property type="entry name" value="RNase_T"/>
    <property type="match status" value="1"/>
</dbReference>
<dbReference type="Gene3D" id="3.30.420.10">
    <property type="entry name" value="Ribonuclease H-like superfamily/Ribonuclease H"/>
    <property type="match status" value="1"/>
</dbReference>
<dbReference type="InParanoid" id="E4XCU3"/>
<feature type="domain" description="Exonuclease" evidence="5">
    <location>
        <begin position="86"/>
        <end position="287"/>
    </location>
</feature>
<dbReference type="InterPro" id="IPR036361">
    <property type="entry name" value="SAP_dom_sf"/>
</dbReference>
<name>E4XCU3_OIKDI</name>
<dbReference type="InterPro" id="IPR036397">
    <property type="entry name" value="RNaseH_sf"/>
</dbReference>
<dbReference type="InterPro" id="IPR012337">
    <property type="entry name" value="RNaseH-like_sf"/>
</dbReference>
<dbReference type="EMBL" id="FN655283">
    <property type="protein sequence ID" value="CBY38652.1"/>
    <property type="molecule type" value="Genomic_DNA"/>
</dbReference>
<reference evidence="6" key="1">
    <citation type="journal article" date="2010" name="Science">
        <title>Plasticity of animal genome architecture unmasked by rapid evolution of a pelagic tunicate.</title>
        <authorList>
            <person name="Denoeud F."/>
            <person name="Henriet S."/>
            <person name="Mungpakdee S."/>
            <person name="Aury J.M."/>
            <person name="Da Silva C."/>
            <person name="Brinkmann H."/>
            <person name="Mikhaleva J."/>
            <person name="Olsen L.C."/>
            <person name="Jubin C."/>
            <person name="Canestro C."/>
            <person name="Bouquet J.M."/>
            <person name="Danks G."/>
            <person name="Poulain J."/>
            <person name="Campsteijn C."/>
            <person name="Adamski M."/>
            <person name="Cross I."/>
            <person name="Yadetie F."/>
            <person name="Muffato M."/>
            <person name="Louis A."/>
            <person name="Butcher S."/>
            <person name="Tsagkogeorga G."/>
            <person name="Konrad A."/>
            <person name="Singh S."/>
            <person name="Jensen M.F."/>
            <person name="Cong E.H."/>
            <person name="Eikeseth-Otteraa H."/>
            <person name="Noel B."/>
            <person name="Anthouard V."/>
            <person name="Porcel B.M."/>
            <person name="Kachouri-Lafond R."/>
            <person name="Nishino A."/>
            <person name="Ugolini M."/>
            <person name="Chourrout P."/>
            <person name="Nishida H."/>
            <person name="Aasland R."/>
            <person name="Huzurbazar S."/>
            <person name="Westhof E."/>
            <person name="Delsuc F."/>
            <person name="Lehrach H."/>
            <person name="Reinhardt R."/>
            <person name="Weissenbach J."/>
            <person name="Roy S.W."/>
            <person name="Artiguenave F."/>
            <person name="Postlethwait J.H."/>
            <person name="Manak J.R."/>
            <person name="Thompson E.M."/>
            <person name="Jaillon O."/>
            <person name="Du Pasquier L."/>
            <person name="Boudinot P."/>
            <person name="Liberles D.A."/>
            <person name="Volff J.N."/>
            <person name="Philippe H."/>
            <person name="Lenhard B."/>
            <person name="Roest Crollius H."/>
            <person name="Wincker P."/>
            <person name="Chourrout D."/>
        </authorList>
    </citation>
    <scope>NUCLEOTIDE SEQUENCE [LARGE SCALE GENOMIC DNA]</scope>
</reference>
<evidence type="ECO:0000259" key="5">
    <source>
        <dbReference type="SMART" id="SM00479"/>
    </source>
</evidence>
<evidence type="ECO:0000313" key="6">
    <source>
        <dbReference type="EMBL" id="CBY09418.1"/>
    </source>
</evidence>
<evidence type="ECO:0000256" key="3">
    <source>
        <dbReference type="ARBA" id="ARBA00022839"/>
    </source>
</evidence>
<dbReference type="InterPro" id="IPR013520">
    <property type="entry name" value="Ribonucl_H"/>
</dbReference>
<dbReference type="AlphaFoldDB" id="E4XCU3"/>
<gene>
    <name evidence="6" type="ORF">GSOID_T00007974001</name>
    <name evidence="7" type="ORF">GSOID_T00019160001</name>
</gene>
<sequence length="627" mass="72921">MLRSKRKVTNDERRFYERDPWSNNTFPEINAMIKKLDKRELTKKLYSIGLDQRGDKPKLAKRLKMHYKKIFCDEKSTEDVHVACKYFVCIDFEATCERNNTFNYPHEIIEFPACLVHIESRKIVGEFHSYVRPFRKAHLSDFCMELTGITQEKVDQAPYFPQVFKQFVGWLRSYGLLDQTSDGRVKISKHTPSWTLLTDSPADICKFLAKQCEMDDIAFPYNWASRYCNIKKIFMSVYKPKYHRFTPKIEDMLEILGMEMRGDLHSGKDDARNICRIAIRLIKDGAQIWQNEMYKPNKYNSSAPYYLSKPDHIISEILYADEPWEILSKKKTEIKEENLCEKVAKVSISNADQKEPKSSDSSEEELAEEASQKQKSKVKKGRNYIPKRPPNLALKHSRAQRRLNPTEEYKICEYNDRDGLTLEEQFYADEFIQQTEQMSFGQQALPFSSDQVYLNSPVPFFPETPAFAGPISHMPIYGDSSSPIFVTSPSPMFNAMGPFYRDPRWDLGGVQALTDAEICKRFFLAHPNMTVTEFARLTGLSDNWNFGISKKIQTVRLKVVFEALQKNTNSQIEFLELVNAIKELVLNQAETNYPQMYSPPFIPTTDQQFEMPPMPQFCEPKNGSRPH</sequence>
<dbReference type="SMART" id="SM00479">
    <property type="entry name" value="EXOIII"/>
    <property type="match status" value="1"/>
</dbReference>
<dbReference type="OrthoDB" id="448399at2759"/>
<dbReference type="GO" id="GO:0003676">
    <property type="term" value="F:nucleic acid binding"/>
    <property type="evidence" value="ECO:0007669"/>
    <property type="project" value="InterPro"/>
</dbReference>
<dbReference type="GO" id="GO:0000175">
    <property type="term" value="F:3'-5'-RNA exonuclease activity"/>
    <property type="evidence" value="ECO:0007669"/>
    <property type="project" value="InterPro"/>
</dbReference>
<dbReference type="Proteomes" id="UP000001307">
    <property type="component" value="Unassembled WGS sequence"/>
</dbReference>
<dbReference type="EMBL" id="FN653037">
    <property type="protein sequence ID" value="CBY09418.1"/>
    <property type="molecule type" value="Genomic_DNA"/>
</dbReference>
<dbReference type="InterPro" id="IPR047201">
    <property type="entry name" value="ERI-1_3'hExo-like"/>
</dbReference>
<evidence type="ECO:0000313" key="7">
    <source>
        <dbReference type="EMBL" id="CBY38652.1"/>
    </source>
</evidence>
<evidence type="ECO:0000313" key="8">
    <source>
        <dbReference type="Proteomes" id="UP000001307"/>
    </source>
</evidence>
<keyword evidence="8" id="KW-1185">Reference proteome</keyword>
<accession>E4XCU3</accession>
<evidence type="ECO:0000256" key="2">
    <source>
        <dbReference type="ARBA" id="ARBA00022801"/>
    </source>
</evidence>
<proteinExistence type="predicted"/>
<dbReference type="Gene3D" id="1.10.720.30">
    <property type="entry name" value="SAP domain"/>
    <property type="match status" value="1"/>
</dbReference>
<keyword evidence="1" id="KW-0540">Nuclease</keyword>